<accession>Q085Z4</accession>
<name>Q085Z4_SHEFN</name>
<protein>
    <submittedName>
        <fullName evidence="3">Putative lipoprotein</fullName>
    </submittedName>
</protein>
<dbReference type="InterPro" id="IPR025388">
    <property type="entry name" value="Alginate_export_dom"/>
</dbReference>
<dbReference type="AlphaFoldDB" id="Q085Z4"/>
<feature type="signal peptide" evidence="1">
    <location>
        <begin position="1"/>
        <end position="42"/>
    </location>
</feature>
<organism evidence="3 4">
    <name type="scientific">Shewanella frigidimarina (strain NCIMB 400)</name>
    <dbReference type="NCBI Taxonomy" id="318167"/>
    <lineage>
        <taxon>Bacteria</taxon>
        <taxon>Pseudomonadati</taxon>
        <taxon>Pseudomonadota</taxon>
        <taxon>Gammaproteobacteria</taxon>
        <taxon>Alteromonadales</taxon>
        <taxon>Shewanellaceae</taxon>
        <taxon>Shewanella</taxon>
    </lineage>
</organism>
<proteinExistence type="predicted"/>
<evidence type="ECO:0000313" key="3">
    <source>
        <dbReference type="EMBL" id="ABI70921.1"/>
    </source>
</evidence>
<sequence length="423" mass="46191" precursor="true">MNKKLLASQVADKFCPNFVSSKKCALSILTCSLLLAMGSTYAADSQVNSIADAITQGSANVDLNLRYESVDQDNALKDADALTLRTRLTFATAEYYGLTALVEFEDSRNLAGVNDYNDAIGNNGAYSVIADPETTELDQAFLQYKRDAFTAKVGRQVIALDNMRFLGHVGWRQDRQTFDAVTMQYAMNDFSVDYGYIYKRNRIFAEVKDIDSKDHIINASYNLGFGKLSAYGYLLEEDTNLDNGIDTYGLRFAGAKDLDKIKLLYTLEYATQDADTATTSYSADYLLGEVGVGFSGLTFKLGYEQLGSDNGEYGFATPLATLHAFNGWSDQFLGTPAQGLVDTYISVGGSVVGGNWALAYHDFEADESSATVNDLGDEIDAVFSLPINNNYTVGVKYAAYSAGDASAGKVDTDKVWLWANAKF</sequence>
<evidence type="ECO:0000256" key="1">
    <source>
        <dbReference type="SAM" id="SignalP"/>
    </source>
</evidence>
<keyword evidence="1" id="KW-0732">Signal</keyword>
<dbReference type="EMBL" id="CP000447">
    <property type="protein sequence ID" value="ABI70921.1"/>
    <property type="molecule type" value="Genomic_DNA"/>
</dbReference>
<gene>
    <name evidence="3" type="ordered locus">Sfri_1068</name>
</gene>
<dbReference type="SUPFAM" id="SSF56935">
    <property type="entry name" value="Porins"/>
    <property type="match status" value="1"/>
</dbReference>
<dbReference type="Pfam" id="PF13372">
    <property type="entry name" value="Alginate_exp"/>
    <property type="match status" value="1"/>
</dbReference>
<dbReference type="InterPro" id="IPR023614">
    <property type="entry name" value="Porin_dom_sf"/>
</dbReference>
<dbReference type="HOGENOM" id="CLU_045097_0_0_6"/>
<dbReference type="Gene3D" id="2.40.160.10">
    <property type="entry name" value="Porin"/>
    <property type="match status" value="1"/>
</dbReference>
<dbReference type="eggNOG" id="ENOG502Z7YP">
    <property type="taxonomic scope" value="Bacteria"/>
</dbReference>
<dbReference type="Proteomes" id="UP000000684">
    <property type="component" value="Chromosome"/>
</dbReference>
<keyword evidence="3" id="KW-0449">Lipoprotein</keyword>
<feature type="domain" description="Alginate export" evidence="2">
    <location>
        <begin position="62"/>
        <end position="298"/>
    </location>
</feature>
<dbReference type="STRING" id="318167.Sfri_1068"/>
<reference evidence="3 4" key="1">
    <citation type="submission" date="2006-08" db="EMBL/GenBank/DDBJ databases">
        <title>Complete sequence of Shewanella frigidimarina NCIMB 400.</title>
        <authorList>
            <consortium name="US DOE Joint Genome Institute"/>
            <person name="Copeland A."/>
            <person name="Lucas S."/>
            <person name="Lapidus A."/>
            <person name="Barry K."/>
            <person name="Detter J.C."/>
            <person name="Glavina del Rio T."/>
            <person name="Hammon N."/>
            <person name="Israni S."/>
            <person name="Dalin E."/>
            <person name="Tice H."/>
            <person name="Pitluck S."/>
            <person name="Fredrickson J.K."/>
            <person name="Kolker E."/>
            <person name="McCuel L.A."/>
            <person name="DiChristina T."/>
            <person name="Nealson K.H."/>
            <person name="Newman D."/>
            <person name="Tiedje J.M."/>
            <person name="Zhou J."/>
            <person name="Romine M.F."/>
            <person name="Culley D.E."/>
            <person name="Serres M."/>
            <person name="Chertkov O."/>
            <person name="Brettin T."/>
            <person name="Bruce D."/>
            <person name="Han C."/>
            <person name="Tapia R."/>
            <person name="Gilna P."/>
            <person name="Schmutz J."/>
            <person name="Larimer F."/>
            <person name="Land M."/>
            <person name="Hauser L."/>
            <person name="Kyrpides N."/>
            <person name="Mikhailova N."/>
            <person name="Richardson P."/>
        </authorList>
    </citation>
    <scope>NUCLEOTIDE SEQUENCE [LARGE SCALE GENOMIC DNA]</scope>
    <source>
        <strain evidence="3 4">NCIMB 400</strain>
    </source>
</reference>
<dbReference type="KEGG" id="sfr:Sfri_1068"/>
<evidence type="ECO:0000259" key="2">
    <source>
        <dbReference type="Pfam" id="PF13372"/>
    </source>
</evidence>
<feature type="chain" id="PRO_5004166288" evidence="1">
    <location>
        <begin position="43"/>
        <end position="423"/>
    </location>
</feature>
<evidence type="ECO:0000313" key="4">
    <source>
        <dbReference type="Proteomes" id="UP000000684"/>
    </source>
</evidence>
<keyword evidence="4" id="KW-1185">Reference proteome</keyword>